<dbReference type="CDD" id="cd03508">
    <property type="entry name" value="Delta4-sphingolipid-FADS-like"/>
    <property type="match status" value="1"/>
</dbReference>
<evidence type="ECO:0000256" key="4">
    <source>
        <dbReference type="ARBA" id="ARBA00022692"/>
    </source>
</evidence>
<evidence type="ECO:0000313" key="16">
    <source>
        <dbReference type="EMBL" id="CAF4616913.1"/>
    </source>
</evidence>
<feature type="region of interest" description="Disordered" evidence="10">
    <location>
        <begin position="347"/>
        <end position="386"/>
    </location>
</feature>
<name>A0A815PJQ3_9BILA</name>
<feature type="transmembrane region" description="Helical" evidence="11">
    <location>
        <begin position="107"/>
        <end position="124"/>
    </location>
</feature>
<evidence type="ECO:0000313" key="15">
    <source>
        <dbReference type="EMBL" id="CAF1922806.1"/>
    </source>
</evidence>
<dbReference type="OrthoDB" id="200948at2759"/>
<evidence type="ECO:0000313" key="14">
    <source>
        <dbReference type="EMBL" id="CAF1450664.1"/>
    </source>
</evidence>
<evidence type="ECO:0000313" key="13">
    <source>
        <dbReference type="EMBL" id="CAF1227035.1"/>
    </source>
</evidence>
<organism evidence="14 17">
    <name type="scientific">Rotaria magnacalcarata</name>
    <dbReference type="NCBI Taxonomy" id="392030"/>
    <lineage>
        <taxon>Eukaryota</taxon>
        <taxon>Metazoa</taxon>
        <taxon>Spiralia</taxon>
        <taxon>Gnathifera</taxon>
        <taxon>Rotifera</taxon>
        <taxon>Eurotatoria</taxon>
        <taxon>Bdelloidea</taxon>
        <taxon>Philodinida</taxon>
        <taxon>Philodinidae</taxon>
        <taxon>Rotaria</taxon>
    </lineage>
</organism>
<evidence type="ECO:0000256" key="7">
    <source>
        <dbReference type="ARBA" id="ARBA00023098"/>
    </source>
</evidence>
<dbReference type="InterPro" id="IPR005804">
    <property type="entry name" value="FA_desaturase_dom"/>
</dbReference>
<feature type="transmembrane region" description="Helical" evidence="11">
    <location>
        <begin position="43"/>
        <end position="62"/>
    </location>
</feature>
<accession>A0A815PJQ3</accession>
<dbReference type="Pfam" id="PF00487">
    <property type="entry name" value="FA_desaturase"/>
    <property type="match status" value="1"/>
</dbReference>
<feature type="transmembrane region" description="Helical" evidence="11">
    <location>
        <begin position="68"/>
        <end position="86"/>
    </location>
</feature>
<comment type="similarity">
    <text evidence="2 9">Belongs to the fatty acid desaturase type 1 family. DEGS subfamily.</text>
</comment>
<keyword evidence="4 11" id="KW-0812">Transmembrane</keyword>
<keyword evidence="7 9" id="KW-0443">Lipid metabolism</keyword>
<gene>
    <name evidence="13" type="ORF">CJN711_LOCUS13302</name>
    <name evidence="14" type="ORF">KQP761_LOCUS11989</name>
    <name evidence="15" type="ORF">MBJ925_LOCUS2442</name>
    <name evidence="16" type="ORF">SMN809_LOCUS39714</name>
</gene>
<dbReference type="AlphaFoldDB" id="A0A815PJQ3"/>
<evidence type="ECO:0000256" key="6">
    <source>
        <dbReference type="ARBA" id="ARBA00023002"/>
    </source>
</evidence>
<dbReference type="PANTHER" id="PTHR12879">
    <property type="entry name" value="SPHINGOLIPID DELTA 4 DESATURASE/C-4 HYDROXYLASE PROTEIN DES2"/>
    <property type="match status" value="1"/>
</dbReference>
<dbReference type="GO" id="GO:0016020">
    <property type="term" value="C:membrane"/>
    <property type="evidence" value="ECO:0007669"/>
    <property type="project" value="UniProtKB-SubCell"/>
</dbReference>
<evidence type="ECO:0000256" key="1">
    <source>
        <dbReference type="ARBA" id="ARBA00004141"/>
    </source>
</evidence>
<evidence type="ECO:0000256" key="10">
    <source>
        <dbReference type="SAM" id="MobiDB-lite"/>
    </source>
</evidence>
<dbReference type="Proteomes" id="UP000663855">
    <property type="component" value="Unassembled WGS sequence"/>
</dbReference>
<protein>
    <recommendedName>
        <fullName evidence="3">sphingolipid 4-desaturase</fullName>
        <ecNumber evidence="3">1.14.19.17</ecNumber>
    </recommendedName>
</protein>
<evidence type="ECO:0000256" key="2">
    <source>
        <dbReference type="ARBA" id="ARBA00006146"/>
    </source>
</evidence>
<keyword evidence="5 11" id="KW-1133">Transmembrane helix</keyword>
<evidence type="ECO:0000256" key="5">
    <source>
        <dbReference type="ARBA" id="ARBA00022989"/>
    </source>
</evidence>
<reference evidence="14" key="1">
    <citation type="submission" date="2021-02" db="EMBL/GenBank/DDBJ databases">
        <authorList>
            <person name="Nowell W R."/>
        </authorList>
    </citation>
    <scope>NUCLEOTIDE SEQUENCE</scope>
</reference>
<dbReference type="Pfam" id="PF08557">
    <property type="entry name" value="Lipid_DES"/>
    <property type="match status" value="1"/>
</dbReference>
<dbReference type="InterPro" id="IPR011388">
    <property type="entry name" value="DES1/DES2"/>
</dbReference>
<dbReference type="PANTHER" id="PTHR12879:SF8">
    <property type="entry name" value="SPHINGOLIPID DELTA(4)-DESATURASE DES1"/>
    <property type="match status" value="1"/>
</dbReference>
<comment type="caution">
    <text evidence="14">The sequence shown here is derived from an EMBL/GenBank/DDBJ whole genome shotgun (WGS) entry which is preliminary data.</text>
</comment>
<dbReference type="GO" id="GO:0042284">
    <property type="term" value="F:sphingolipid delta-4 desaturase activity"/>
    <property type="evidence" value="ECO:0007669"/>
    <property type="project" value="UniProtKB-UniRule"/>
</dbReference>
<dbReference type="InterPro" id="IPR013866">
    <property type="entry name" value="Sphingolipid_d4-desaturase_N"/>
</dbReference>
<feature type="transmembrane region" description="Helical" evidence="11">
    <location>
        <begin position="182"/>
        <end position="203"/>
    </location>
</feature>
<dbReference type="PIRSF" id="PIRSF017228">
    <property type="entry name" value="Sphnglp_dlt4_des"/>
    <property type="match status" value="1"/>
</dbReference>
<keyword evidence="6 9" id="KW-0560">Oxidoreductase</keyword>
<proteinExistence type="inferred from homology"/>
<evidence type="ECO:0000313" key="17">
    <source>
        <dbReference type="Proteomes" id="UP000663834"/>
    </source>
</evidence>
<sequence>MGHRLSRSDFHWVYSDEPHTTRRREMLQKYPQIKQLMGHDWRIAAQVIATVLIQLALAILVQDLPWKYILILAYVISGTLNHSLSISFHEIGHNLAFGNHRPTANRILGFIANLPLCIPSSVTFKKYHIDHHKYQGDDILDPDLPTYFEAWLFQSSIGKIFYIAAQPLLYSVRPLLRVPKPVTFLEVVNLIIQITFDLLFMYLFGRKSFTYLFLGTALGLGLHPVSGHFISEHYTFVEGYETYSYYGPFNYLTFNVGYHNEHHDFPNIPGYSLPELKKLAPDYYDNLPCHTSWLKVIFDFITDPKLGPKSRIRRTIRSDALKLNNAIDLKSKSKVNEVLHDVIDNNNNTSLSKEERKSMNVKKHSSKQNGISPSVQLTNGKHSKHE</sequence>
<dbReference type="Proteomes" id="UP000663834">
    <property type="component" value="Unassembled WGS sequence"/>
</dbReference>
<dbReference type="SMART" id="SM01269">
    <property type="entry name" value="Lipid_DES"/>
    <property type="match status" value="1"/>
</dbReference>
<dbReference type="Proteomes" id="UP000676336">
    <property type="component" value="Unassembled WGS sequence"/>
</dbReference>
<dbReference type="EMBL" id="CAJNOW010005467">
    <property type="protein sequence ID" value="CAF1450664.1"/>
    <property type="molecule type" value="Genomic_DNA"/>
</dbReference>
<feature type="compositionally biased region" description="Polar residues" evidence="10">
    <location>
        <begin position="367"/>
        <end position="380"/>
    </location>
</feature>
<comment type="subcellular location">
    <subcellularLocation>
        <location evidence="1">Membrane</location>
        <topology evidence="1">Multi-pass membrane protein</topology>
    </subcellularLocation>
</comment>
<dbReference type="EMBL" id="CAJNRE010000157">
    <property type="protein sequence ID" value="CAF1922806.1"/>
    <property type="molecule type" value="Genomic_DNA"/>
</dbReference>
<feature type="domain" description="Sphingolipid delta4-desaturase N-terminal" evidence="12">
    <location>
        <begin position="5"/>
        <end position="43"/>
    </location>
</feature>
<dbReference type="EC" id="1.14.19.17" evidence="3"/>
<evidence type="ECO:0000256" key="3">
    <source>
        <dbReference type="ARBA" id="ARBA00012021"/>
    </source>
</evidence>
<evidence type="ECO:0000256" key="11">
    <source>
        <dbReference type="SAM" id="Phobius"/>
    </source>
</evidence>
<evidence type="ECO:0000256" key="8">
    <source>
        <dbReference type="ARBA" id="ARBA00023136"/>
    </source>
</evidence>
<evidence type="ECO:0000259" key="12">
    <source>
        <dbReference type="SMART" id="SM01269"/>
    </source>
</evidence>
<keyword evidence="8 9" id="KW-0472">Membrane</keyword>
<dbReference type="EMBL" id="CAJOBI010107317">
    <property type="protein sequence ID" value="CAF4616913.1"/>
    <property type="molecule type" value="Genomic_DNA"/>
</dbReference>
<dbReference type="Proteomes" id="UP000663824">
    <property type="component" value="Unassembled WGS sequence"/>
</dbReference>
<dbReference type="EMBL" id="CAJNOV010005835">
    <property type="protein sequence ID" value="CAF1227035.1"/>
    <property type="molecule type" value="Genomic_DNA"/>
</dbReference>
<evidence type="ECO:0000256" key="9">
    <source>
        <dbReference type="PIRNR" id="PIRNR017228"/>
    </source>
</evidence>
<dbReference type="GO" id="GO:0046513">
    <property type="term" value="P:ceramide biosynthetic process"/>
    <property type="evidence" value="ECO:0007669"/>
    <property type="project" value="TreeGrafter"/>
</dbReference>